<dbReference type="AlphaFoldDB" id="A0A820BSV7"/>
<feature type="non-terminal residue" evidence="2">
    <location>
        <position position="169"/>
    </location>
</feature>
<feature type="signal peptide" evidence="1">
    <location>
        <begin position="1"/>
        <end position="15"/>
    </location>
</feature>
<evidence type="ECO:0000256" key="1">
    <source>
        <dbReference type="SAM" id="SignalP"/>
    </source>
</evidence>
<dbReference type="Proteomes" id="UP000663844">
    <property type="component" value="Unassembled WGS sequence"/>
</dbReference>
<gene>
    <name evidence="2" type="ORF">OXD698_LOCUS41353</name>
</gene>
<evidence type="ECO:0000313" key="3">
    <source>
        <dbReference type="Proteomes" id="UP000663844"/>
    </source>
</evidence>
<protein>
    <submittedName>
        <fullName evidence="2">Uncharacterized protein</fullName>
    </submittedName>
</protein>
<accession>A0A820BSV7</accession>
<feature type="chain" id="PRO_5033011151" evidence="1">
    <location>
        <begin position="16"/>
        <end position="169"/>
    </location>
</feature>
<name>A0A820BSV7_9BILA</name>
<proteinExistence type="predicted"/>
<keyword evidence="1" id="KW-0732">Signal</keyword>
<sequence length="169" mass="19686">MIYLHNFIFFSLIAATPQINLYYTDGINEKENADILQHDCLRVGVDKISEDHAIVSFCVSEPLSKFYTEPHNSIPKFTFVELSKNNVTSEQLYLWSAPIDVVEQYQYYLNQLSISNNDLSMATEVFYNCTLPRFGSMCQYELNYYHSGHSSLNNLIIDYYRAYTYAMTN</sequence>
<reference evidence="2" key="1">
    <citation type="submission" date="2021-02" db="EMBL/GenBank/DDBJ databases">
        <authorList>
            <person name="Nowell W R."/>
        </authorList>
    </citation>
    <scope>NUCLEOTIDE SEQUENCE</scope>
</reference>
<evidence type="ECO:0000313" key="2">
    <source>
        <dbReference type="EMBL" id="CAF4211038.1"/>
    </source>
</evidence>
<comment type="caution">
    <text evidence="2">The sequence shown here is derived from an EMBL/GenBank/DDBJ whole genome shotgun (WGS) entry which is preliminary data.</text>
</comment>
<dbReference type="EMBL" id="CAJOAZ010009833">
    <property type="protein sequence ID" value="CAF4211038.1"/>
    <property type="molecule type" value="Genomic_DNA"/>
</dbReference>
<organism evidence="2 3">
    <name type="scientific">Adineta steineri</name>
    <dbReference type="NCBI Taxonomy" id="433720"/>
    <lineage>
        <taxon>Eukaryota</taxon>
        <taxon>Metazoa</taxon>
        <taxon>Spiralia</taxon>
        <taxon>Gnathifera</taxon>
        <taxon>Rotifera</taxon>
        <taxon>Eurotatoria</taxon>
        <taxon>Bdelloidea</taxon>
        <taxon>Adinetida</taxon>
        <taxon>Adinetidae</taxon>
        <taxon>Adineta</taxon>
    </lineage>
</organism>